<reference evidence="2 3" key="1">
    <citation type="submission" date="2015-10" db="EMBL/GenBank/DDBJ databases">
        <title>Draft genome sequence of Streptomyces pseudovenezuelae DSM 40212, type strain for the species Streptomyces pseudovenezuelae.</title>
        <authorList>
            <person name="Ruckert C."/>
            <person name="Winkler A."/>
            <person name="Kalinowski J."/>
            <person name="Kampfer P."/>
            <person name="Glaeser S."/>
        </authorList>
    </citation>
    <scope>NUCLEOTIDE SEQUENCE [LARGE SCALE GENOMIC DNA]</scope>
    <source>
        <strain evidence="2 3">DSM 40212</strain>
    </source>
</reference>
<dbReference type="PRINTS" id="PR00598">
    <property type="entry name" value="HTHMARR"/>
</dbReference>
<evidence type="ECO:0000313" key="3">
    <source>
        <dbReference type="Proteomes" id="UP000053039"/>
    </source>
</evidence>
<dbReference type="InterPro" id="IPR036390">
    <property type="entry name" value="WH_DNA-bd_sf"/>
</dbReference>
<dbReference type="SUPFAM" id="SSF46785">
    <property type="entry name" value="Winged helix' DNA-binding domain"/>
    <property type="match status" value="1"/>
</dbReference>
<dbReference type="InterPro" id="IPR039422">
    <property type="entry name" value="MarR/SlyA-like"/>
</dbReference>
<dbReference type="RefSeq" id="WP_031045815.1">
    <property type="nucleotide sequence ID" value="NZ_JBIBHV010000001.1"/>
</dbReference>
<dbReference type="Proteomes" id="UP000053039">
    <property type="component" value="Unassembled WGS sequence"/>
</dbReference>
<dbReference type="GO" id="GO:0003700">
    <property type="term" value="F:DNA-binding transcription factor activity"/>
    <property type="evidence" value="ECO:0007669"/>
    <property type="project" value="InterPro"/>
</dbReference>
<dbReference type="Gene3D" id="1.10.10.10">
    <property type="entry name" value="Winged helix-like DNA-binding domain superfamily/Winged helix DNA-binding domain"/>
    <property type="match status" value="1"/>
</dbReference>
<organism evidence="2 3">
    <name type="scientific">Streptomyces pseudovenezuelae</name>
    <dbReference type="NCBI Taxonomy" id="67350"/>
    <lineage>
        <taxon>Bacteria</taxon>
        <taxon>Bacillati</taxon>
        <taxon>Actinomycetota</taxon>
        <taxon>Actinomycetes</taxon>
        <taxon>Kitasatosporales</taxon>
        <taxon>Streptomycetaceae</taxon>
        <taxon>Streptomyces</taxon>
        <taxon>Streptomyces aurantiacus group</taxon>
    </lineage>
</organism>
<dbReference type="InterPro" id="IPR000835">
    <property type="entry name" value="HTH_MarR-typ"/>
</dbReference>
<dbReference type="GO" id="GO:0006950">
    <property type="term" value="P:response to stress"/>
    <property type="evidence" value="ECO:0007669"/>
    <property type="project" value="TreeGrafter"/>
</dbReference>
<dbReference type="PROSITE" id="PS50995">
    <property type="entry name" value="HTH_MARR_2"/>
    <property type="match status" value="1"/>
</dbReference>
<dbReference type="EMBL" id="LMWM01000030">
    <property type="protein sequence ID" value="KUM84846.1"/>
    <property type="molecule type" value="Genomic_DNA"/>
</dbReference>
<dbReference type="SMART" id="SM00347">
    <property type="entry name" value="HTH_MARR"/>
    <property type="match status" value="1"/>
</dbReference>
<dbReference type="InterPro" id="IPR036388">
    <property type="entry name" value="WH-like_DNA-bd_sf"/>
</dbReference>
<accession>A0A124H9G0</accession>
<dbReference type="OrthoDB" id="8635520at2"/>
<name>A0A124H9G0_9ACTN</name>
<gene>
    <name evidence="2" type="ORF">AQI94_30360</name>
</gene>
<evidence type="ECO:0000313" key="2">
    <source>
        <dbReference type="EMBL" id="KUM84846.1"/>
    </source>
</evidence>
<dbReference type="Pfam" id="PF12802">
    <property type="entry name" value="MarR_2"/>
    <property type="match status" value="1"/>
</dbReference>
<dbReference type="PANTHER" id="PTHR33164:SF99">
    <property type="entry name" value="MARR FAMILY REGULATORY PROTEIN"/>
    <property type="match status" value="1"/>
</dbReference>
<protein>
    <submittedName>
        <fullName evidence="2">MarR family transcriptional regulator</fullName>
    </submittedName>
</protein>
<evidence type="ECO:0000259" key="1">
    <source>
        <dbReference type="PROSITE" id="PS50995"/>
    </source>
</evidence>
<dbReference type="AlphaFoldDB" id="A0A124H9G0"/>
<comment type="caution">
    <text evidence="2">The sequence shown here is derived from an EMBL/GenBank/DDBJ whole genome shotgun (WGS) entry which is preliminary data.</text>
</comment>
<feature type="domain" description="HTH marR-type" evidence="1">
    <location>
        <begin position="10"/>
        <end position="146"/>
    </location>
</feature>
<sequence length="164" mass="18494">MQRPWLTPQELRAWRAYRDLTLVLDDALDQQLRRESGLSHLSYSVLVFLSEAPERRLRMTDLAAELKIARTRLSYTVSRMQEAGWVRREDSAGDKRAQMAALTDVGLAVLEDAAPGHAAMVRAAVFDRLTPEQAHTFGEACEIILAGLTGPDRPTLPTELPWRR</sequence>
<proteinExistence type="predicted"/>
<dbReference type="PANTHER" id="PTHR33164">
    <property type="entry name" value="TRANSCRIPTIONAL REGULATOR, MARR FAMILY"/>
    <property type="match status" value="1"/>
</dbReference>